<evidence type="ECO:0000313" key="15">
    <source>
        <dbReference type="Proteomes" id="UP000052943"/>
    </source>
</evidence>
<evidence type="ECO:0000256" key="9">
    <source>
        <dbReference type="ARBA" id="ARBA00023303"/>
    </source>
</evidence>
<dbReference type="PANTHER" id="PTHR46480">
    <property type="entry name" value="F20B24.22"/>
    <property type="match status" value="1"/>
</dbReference>
<sequence>MDNLVETLQTQREELLAAHAASSDRETARKLVQQLKSVSEELELVAATATSSPHSALSPDLYASYLLVVLLSKNLNDARFLWKRIPIEIKQMSEELRNVWEVSKALWQRNLAAAYAAMDYDWSPSLQELVEALKTSTREDAAELLSLAYSAVSVGDAALALGFVRHEDAVQYQLILPKPLANVRRGPSTVVDLDQLDTLSKTVLHLEQNTVLKLYIRCASSLDSLPMERRKIRRKTGEIKATSDAESTVSTRSSTSSNSSTSWKQKQRRLKAQCPNQDNSNDTEIDSEEDAHFTSLEGRLGAILETTEAQVVMILLIALDIGCTAVEIHLHDQLQLQQLTTEDAPLLVRIATRLVESFTGFTLFLFLIELTVLLAAFRHKFFAHAGYILDLVVVSISLGVELYAQTKGILRVWRVLRLIRRLVDQERAAHDTTRQLLEQEQLKLLHVRMQKDAAHESLKREYESRAGLEQLLRSYKDEIVTLKEALQIAAQAVAEATMAESPPFDNEYSEVVDAETSFGSYPAADNEYREEYYHHEVAAVHPTELQHEYLQESEESENYHQEATAVHPTEVHEENYYLEAAVNSMEEQIETRSDNEFEDAADE</sequence>
<evidence type="ECO:0000256" key="7">
    <source>
        <dbReference type="ARBA" id="ARBA00023065"/>
    </source>
</evidence>
<dbReference type="InterPro" id="IPR031846">
    <property type="entry name" value="Hvcn1"/>
</dbReference>
<dbReference type="EMBL" id="LNFO01004965">
    <property type="protein sequence ID" value="KUF79060.1"/>
    <property type="molecule type" value="Genomic_DNA"/>
</dbReference>
<dbReference type="PANTHER" id="PTHR46480:SF1">
    <property type="entry name" value="VOLTAGE-GATED HYDROGEN CHANNEL 1"/>
    <property type="match status" value="1"/>
</dbReference>
<keyword evidence="6 12" id="KW-1133">Transmembrane helix</keyword>
<dbReference type="InterPro" id="IPR027359">
    <property type="entry name" value="Volt_channel_dom_sf"/>
</dbReference>
<dbReference type="InterPro" id="IPR033464">
    <property type="entry name" value="CSN8_PSD8_EIF3K"/>
</dbReference>
<dbReference type="GO" id="GO:0030171">
    <property type="term" value="F:voltage-gated proton channel activity"/>
    <property type="evidence" value="ECO:0007669"/>
    <property type="project" value="InterPro"/>
</dbReference>
<dbReference type="STRING" id="4790.A0A0W8C4S5"/>
<reference evidence="14 15" key="1">
    <citation type="submission" date="2015-11" db="EMBL/GenBank/DDBJ databases">
        <title>Genomes and virulence difference between two physiological races of Phytophthora nicotianae.</title>
        <authorList>
            <person name="Liu H."/>
            <person name="Ma X."/>
            <person name="Yu H."/>
            <person name="Fang D."/>
            <person name="Li Y."/>
            <person name="Wang X."/>
            <person name="Wang W."/>
            <person name="Dong Y."/>
            <person name="Xiao B."/>
        </authorList>
    </citation>
    <scope>NUCLEOTIDE SEQUENCE [LARGE SCALE GENOMIC DNA]</scope>
    <source>
        <strain evidence="15">race 0</strain>
    </source>
</reference>
<keyword evidence="4 12" id="KW-0812">Transmembrane</keyword>
<keyword evidence="9" id="KW-0407">Ion channel</keyword>
<evidence type="ECO:0000256" key="8">
    <source>
        <dbReference type="ARBA" id="ARBA00023136"/>
    </source>
</evidence>
<accession>A0A0W8C4S5</accession>
<keyword evidence="10" id="KW-0175">Coiled coil</keyword>
<comment type="caution">
    <text evidence="14">The sequence shown here is derived from an EMBL/GenBank/DDBJ whole genome shotgun (WGS) entry which is preliminary data.</text>
</comment>
<keyword evidence="3" id="KW-1003">Cell membrane</keyword>
<evidence type="ECO:0000256" key="10">
    <source>
        <dbReference type="SAM" id="Coils"/>
    </source>
</evidence>
<evidence type="ECO:0000256" key="6">
    <source>
        <dbReference type="ARBA" id="ARBA00022989"/>
    </source>
</evidence>
<dbReference type="PROSITE" id="PS50250">
    <property type="entry name" value="PCI"/>
    <property type="match status" value="1"/>
</dbReference>
<dbReference type="Proteomes" id="UP000052943">
    <property type="component" value="Unassembled WGS sequence"/>
</dbReference>
<feature type="transmembrane region" description="Helical" evidence="12">
    <location>
        <begin position="383"/>
        <end position="404"/>
    </location>
</feature>
<evidence type="ECO:0000259" key="13">
    <source>
        <dbReference type="PROSITE" id="PS50250"/>
    </source>
</evidence>
<protein>
    <submittedName>
        <fullName evidence="14">COP9 signalosome complex subunit 8</fullName>
    </submittedName>
</protein>
<dbReference type="GO" id="GO:0005886">
    <property type="term" value="C:plasma membrane"/>
    <property type="evidence" value="ECO:0007669"/>
    <property type="project" value="UniProtKB-SubCell"/>
</dbReference>
<dbReference type="AlphaFoldDB" id="A0A0W8C4S5"/>
<dbReference type="InterPro" id="IPR000717">
    <property type="entry name" value="PCI_dom"/>
</dbReference>
<dbReference type="Gene3D" id="1.25.40.990">
    <property type="match status" value="1"/>
</dbReference>
<evidence type="ECO:0000256" key="4">
    <source>
        <dbReference type="ARBA" id="ARBA00022692"/>
    </source>
</evidence>
<keyword evidence="5" id="KW-0851">Voltage-gated channel</keyword>
<evidence type="ECO:0000313" key="14">
    <source>
        <dbReference type="EMBL" id="KUF79060.1"/>
    </source>
</evidence>
<evidence type="ECO:0000256" key="11">
    <source>
        <dbReference type="SAM" id="MobiDB-lite"/>
    </source>
</evidence>
<organism evidence="14 15">
    <name type="scientific">Phytophthora nicotianae</name>
    <name type="common">Potato buckeye rot agent</name>
    <name type="synonym">Phytophthora parasitica</name>
    <dbReference type="NCBI Taxonomy" id="4792"/>
    <lineage>
        <taxon>Eukaryota</taxon>
        <taxon>Sar</taxon>
        <taxon>Stramenopiles</taxon>
        <taxon>Oomycota</taxon>
        <taxon>Peronosporomycetes</taxon>
        <taxon>Peronosporales</taxon>
        <taxon>Peronosporaceae</taxon>
        <taxon>Phytophthora</taxon>
    </lineage>
</organism>
<feature type="coiled-coil region" evidence="10">
    <location>
        <begin position="458"/>
        <end position="492"/>
    </location>
</feature>
<feature type="transmembrane region" description="Helical" evidence="12">
    <location>
        <begin position="358"/>
        <end position="377"/>
    </location>
</feature>
<evidence type="ECO:0000256" key="5">
    <source>
        <dbReference type="ARBA" id="ARBA00022882"/>
    </source>
</evidence>
<dbReference type="GO" id="GO:0034702">
    <property type="term" value="C:monoatomic ion channel complex"/>
    <property type="evidence" value="ECO:0007669"/>
    <property type="project" value="UniProtKB-KW"/>
</dbReference>
<feature type="compositionally biased region" description="Low complexity" evidence="11">
    <location>
        <begin position="247"/>
        <end position="262"/>
    </location>
</feature>
<dbReference type="Pfam" id="PF10075">
    <property type="entry name" value="CSN8_PSD8_EIF3K"/>
    <property type="match status" value="1"/>
</dbReference>
<evidence type="ECO:0000256" key="3">
    <source>
        <dbReference type="ARBA" id="ARBA00022475"/>
    </source>
</evidence>
<keyword evidence="7" id="KW-0406">Ion transport</keyword>
<evidence type="ECO:0000256" key="2">
    <source>
        <dbReference type="ARBA" id="ARBA00022448"/>
    </source>
</evidence>
<comment type="subcellular location">
    <subcellularLocation>
        <location evidence="1">Cell membrane</location>
        <topology evidence="1">Multi-pass membrane protein</topology>
    </subcellularLocation>
</comment>
<keyword evidence="2" id="KW-0813">Transport</keyword>
<evidence type="ECO:0000256" key="1">
    <source>
        <dbReference type="ARBA" id="ARBA00004651"/>
    </source>
</evidence>
<keyword evidence="8 12" id="KW-0472">Membrane</keyword>
<name>A0A0W8C4S5_PHYNI</name>
<dbReference type="OrthoDB" id="5351233at2759"/>
<gene>
    <name evidence="14" type="ORF">AM587_10013181</name>
</gene>
<feature type="region of interest" description="Disordered" evidence="11">
    <location>
        <begin position="233"/>
        <end position="289"/>
    </location>
</feature>
<proteinExistence type="predicted"/>
<evidence type="ECO:0000256" key="12">
    <source>
        <dbReference type="SAM" id="Phobius"/>
    </source>
</evidence>
<feature type="domain" description="PCI" evidence="13">
    <location>
        <begin position="33"/>
        <end position="204"/>
    </location>
</feature>
<dbReference type="Gene3D" id="1.20.120.350">
    <property type="entry name" value="Voltage-gated potassium channels. Chain C"/>
    <property type="match status" value="1"/>
</dbReference>